<evidence type="ECO:0000256" key="3">
    <source>
        <dbReference type="ARBA" id="ARBA00022692"/>
    </source>
</evidence>
<sequence>MNSIHTSLAKAGFVRPDGERIIGGVCSGIARRYGLDAWAVRALLILALMLLPGSQLLVYPVAWVLMPSEAVARRTALTEPAAPAGYDDVPQDTVLR</sequence>
<evidence type="ECO:0000256" key="4">
    <source>
        <dbReference type="ARBA" id="ARBA00022989"/>
    </source>
</evidence>
<evidence type="ECO:0000256" key="6">
    <source>
        <dbReference type="SAM" id="Phobius"/>
    </source>
</evidence>
<dbReference type="PANTHER" id="PTHR33885">
    <property type="entry name" value="PHAGE SHOCK PROTEIN C"/>
    <property type="match status" value="1"/>
</dbReference>
<comment type="caution">
    <text evidence="8">The sequence shown here is derived from an EMBL/GenBank/DDBJ whole genome shotgun (WGS) entry which is preliminary data.</text>
</comment>
<reference evidence="9" key="1">
    <citation type="journal article" date="2019" name="Int. J. Syst. Evol. Microbiol.">
        <title>The Global Catalogue of Microorganisms (GCM) 10K type strain sequencing project: providing services to taxonomists for standard genome sequencing and annotation.</title>
        <authorList>
            <consortium name="The Broad Institute Genomics Platform"/>
            <consortium name="The Broad Institute Genome Sequencing Center for Infectious Disease"/>
            <person name="Wu L."/>
            <person name="Ma J."/>
        </authorList>
    </citation>
    <scope>NUCLEOTIDE SEQUENCE [LARGE SCALE GENOMIC DNA]</scope>
    <source>
        <strain evidence="9">NBRC 113072</strain>
    </source>
</reference>
<accession>A0ABQ6IYI3</accession>
<keyword evidence="9" id="KW-1185">Reference proteome</keyword>
<evidence type="ECO:0000313" key="8">
    <source>
        <dbReference type="EMBL" id="GMA42136.1"/>
    </source>
</evidence>
<keyword evidence="2" id="KW-1003">Cell membrane</keyword>
<organism evidence="8 9">
    <name type="scientific">Mobilicoccus caccae</name>
    <dbReference type="NCBI Taxonomy" id="1859295"/>
    <lineage>
        <taxon>Bacteria</taxon>
        <taxon>Bacillati</taxon>
        <taxon>Actinomycetota</taxon>
        <taxon>Actinomycetes</taxon>
        <taxon>Micrococcales</taxon>
        <taxon>Dermatophilaceae</taxon>
        <taxon>Mobilicoccus</taxon>
    </lineage>
</organism>
<name>A0ABQ6IYI3_9MICO</name>
<dbReference type="InterPro" id="IPR052027">
    <property type="entry name" value="PspC"/>
</dbReference>
<proteinExistence type="predicted"/>
<dbReference type="InterPro" id="IPR007168">
    <property type="entry name" value="Phageshock_PspC_N"/>
</dbReference>
<evidence type="ECO:0000256" key="2">
    <source>
        <dbReference type="ARBA" id="ARBA00022475"/>
    </source>
</evidence>
<dbReference type="Proteomes" id="UP001157126">
    <property type="component" value="Unassembled WGS sequence"/>
</dbReference>
<evidence type="ECO:0000313" key="9">
    <source>
        <dbReference type="Proteomes" id="UP001157126"/>
    </source>
</evidence>
<evidence type="ECO:0000256" key="1">
    <source>
        <dbReference type="ARBA" id="ARBA00004162"/>
    </source>
</evidence>
<evidence type="ECO:0000256" key="5">
    <source>
        <dbReference type="ARBA" id="ARBA00023136"/>
    </source>
</evidence>
<feature type="domain" description="Phage shock protein PspC N-terminal" evidence="7">
    <location>
        <begin position="13"/>
        <end position="69"/>
    </location>
</feature>
<feature type="transmembrane region" description="Helical" evidence="6">
    <location>
        <begin position="42"/>
        <end position="65"/>
    </location>
</feature>
<keyword evidence="5 6" id="KW-0472">Membrane</keyword>
<keyword evidence="4 6" id="KW-1133">Transmembrane helix</keyword>
<dbReference type="EMBL" id="BSUO01000001">
    <property type="protein sequence ID" value="GMA42136.1"/>
    <property type="molecule type" value="Genomic_DNA"/>
</dbReference>
<dbReference type="PANTHER" id="PTHR33885:SF3">
    <property type="entry name" value="PHAGE SHOCK PROTEIN C"/>
    <property type="match status" value="1"/>
</dbReference>
<comment type="subcellular location">
    <subcellularLocation>
        <location evidence="1">Cell membrane</location>
        <topology evidence="1">Single-pass membrane protein</topology>
    </subcellularLocation>
</comment>
<protein>
    <recommendedName>
        <fullName evidence="7">Phage shock protein PspC N-terminal domain-containing protein</fullName>
    </recommendedName>
</protein>
<gene>
    <name evidence="8" type="ORF">GCM10025883_41810</name>
</gene>
<dbReference type="RefSeq" id="WP_284305590.1">
    <property type="nucleotide sequence ID" value="NZ_BSUO01000001.1"/>
</dbReference>
<keyword evidence="3 6" id="KW-0812">Transmembrane</keyword>
<dbReference type="Pfam" id="PF04024">
    <property type="entry name" value="PspC"/>
    <property type="match status" value="1"/>
</dbReference>
<evidence type="ECO:0000259" key="7">
    <source>
        <dbReference type="Pfam" id="PF04024"/>
    </source>
</evidence>